<name>A0A317E6L0_9PROT</name>
<dbReference type="AlphaFoldDB" id="A0A317E6L0"/>
<dbReference type="OrthoDB" id="8452228at2"/>
<dbReference type="InterPro" id="IPR011738">
    <property type="entry name" value="Phage_CHP"/>
</dbReference>
<dbReference type="NCBIfam" id="TIGR02215">
    <property type="entry name" value="phage_chp_gp8"/>
    <property type="match status" value="1"/>
</dbReference>
<sequence length="192" mass="20659">MAGLERVSAPAVEPLSLAEARLHLRLDTDAEDGLVAALILAARQMAEAHLGRALIRQGFRLWLDRWPPGRRAVDLPRPPLFEVSAVTGFDEDDTPHVLDPGTWLADRVATPGRLVLRAGTATPSPGRCVNGLVVDYTAGYGNAGADVPEPIRRGMALLVGHLFESREAGGEGLRPLPLGVEALWAPYRVVRL</sequence>
<dbReference type="Proteomes" id="UP000245461">
    <property type="component" value="Unassembled WGS sequence"/>
</dbReference>
<dbReference type="InterPro" id="IPR021146">
    <property type="entry name" value="Phage_gp6-like_head-tail"/>
</dbReference>
<proteinExistence type="predicted"/>
<dbReference type="Pfam" id="PF05135">
    <property type="entry name" value="Phage_connect_1"/>
    <property type="match status" value="1"/>
</dbReference>
<evidence type="ECO:0008006" key="3">
    <source>
        <dbReference type="Google" id="ProtNLM"/>
    </source>
</evidence>
<comment type="caution">
    <text evidence="1">The sequence shown here is derived from an EMBL/GenBank/DDBJ whole genome shotgun (WGS) entry which is preliminary data.</text>
</comment>
<organism evidence="1 2">
    <name type="scientific">Zavarzinia aquatilis</name>
    <dbReference type="NCBI Taxonomy" id="2211142"/>
    <lineage>
        <taxon>Bacteria</taxon>
        <taxon>Pseudomonadati</taxon>
        <taxon>Pseudomonadota</taxon>
        <taxon>Alphaproteobacteria</taxon>
        <taxon>Rhodospirillales</taxon>
        <taxon>Zavarziniaceae</taxon>
        <taxon>Zavarzinia</taxon>
    </lineage>
</organism>
<protein>
    <recommendedName>
        <fullName evidence="3">Phage gp6-like head-tail connector protein</fullName>
    </recommendedName>
</protein>
<evidence type="ECO:0000313" key="1">
    <source>
        <dbReference type="EMBL" id="PWR22748.1"/>
    </source>
</evidence>
<evidence type="ECO:0000313" key="2">
    <source>
        <dbReference type="Proteomes" id="UP000245461"/>
    </source>
</evidence>
<gene>
    <name evidence="1" type="ORF">DKG74_09940</name>
</gene>
<dbReference type="EMBL" id="QGLE01000005">
    <property type="protein sequence ID" value="PWR22748.1"/>
    <property type="molecule type" value="Genomic_DNA"/>
</dbReference>
<keyword evidence="2" id="KW-1185">Reference proteome</keyword>
<dbReference type="RefSeq" id="WP_109905264.1">
    <property type="nucleotide sequence ID" value="NZ_QGLE01000005.1"/>
</dbReference>
<accession>A0A317E6L0</accession>
<dbReference type="CDD" id="cd08054">
    <property type="entry name" value="gp6"/>
    <property type="match status" value="1"/>
</dbReference>
<dbReference type="Gene3D" id="1.10.3230.30">
    <property type="entry name" value="Phage gp6-like head-tail connector protein"/>
    <property type="match status" value="1"/>
</dbReference>
<reference evidence="1 2" key="1">
    <citation type="submission" date="2018-05" db="EMBL/GenBank/DDBJ databases">
        <title>Zavarzinia sp. HR-AS.</title>
        <authorList>
            <person name="Lee Y."/>
            <person name="Jeon C.O."/>
        </authorList>
    </citation>
    <scope>NUCLEOTIDE SEQUENCE [LARGE SCALE GENOMIC DNA]</scope>
    <source>
        <strain evidence="1 2">HR-AS</strain>
    </source>
</reference>